<dbReference type="GO" id="GO:0016887">
    <property type="term" value="F:ATP hydrolysis activity"/>
    <property type="evidence" value="ECO:0007669"/>
    <property type="project" value="InterPro"/>
</dbReference>
<reference evidence="3 4" key="1">
    <citation type="submission" date="2019-05" db="EMBL/GenBank/DDBJ databases">
        <title>Draft genome sequence of Actinomadura geliboluensis A8036.</title>
        <authorList>
            <person name="Saricaoglu S."/>
            <person name="Isik K."/>
        </authorList>
    </citation>
    <scope>NUCLEOTIDE SEQUENCE [LARGE SCALE GENOMIC DNA]</scope>
    <source>
        <strain evidence="3 4">A8036</strain>
    </source>
</reference>
<evidence type="ECO:0000313" key="3">
    <source>
        <dbReference type="EMBL" id="TMR37266.1"/>
    </source>
</evidence>
<evidence type="ECO:0000259" key="2">
    <source>
        <dbReference type="Pfam" id="PF00437"/>
    </source>
</evidence>
<gene>
    <name evidence="3" type="ORF">ETD96_18935</name>
</gene>
<proteinExistence type="inferred from homology"/>
<dbReference type="InterPro" id="IPR027417">
    <property type="entry name" value="P-loop_NTPase"/>
</dbReference>
<dbReference type="Pfam" id="PF00437">
    <property type="entry name" value="T2SSE"/>
    <property type="match status" value="1"/>
</dbReference>
<dbReference type="PANTHER" id="PTHR30486">
    <property type="entry name" value="TWITCHING MOTILITY PROTEIN PILT"/>
    <property type="match status" value="1"/>
</dbReference>
<dbReference type="CDD" id="cd01130">
    <property type="entry name" value="VirB11-like_ATPase"/>
    <property type="match status" value="1"/>
</dbReference>
<dbReference type="EMBL" id="VCKZ01000130">
    <property type="protein sequence ID" value="TMR37266.1"/>
    <property type="molecule type" value="Genomic_DNA"/>
</dbReference>
<comment type="similarity">
    <text evidence="1">Belongs to the GSP E family.</text>
</comment>
<dbReference type="Proteomes" id="UP000305238">
    <property type="component" value="Unassembled WGS sequence"/>
</dbReference>
<accession>A0A5S4GWC9</accession>
<dbReference type="InterPro" id="IPR050921">
    <property type="entry name" value="T4SS_GSP_E_ATPase"/>
</dbReference>
<dbReference type="InterPro" id="IPR001482">
    <property type="entry name" value="T2SS/T4SS_dom"/>
</dbReference>
<dbReference type="AlphaFoldDB" id="A0A5S4GWC9"/>
<comment type="caution">
    <text evidence="3">The sequence shown here is derived from an EMBL/GenBank/DDBJ whole genome shotgun (WGS) entry which is preliminary data.</text>
</comment>
<dbReference type="Gene3D" id="3.30.450.380">
    <property type="match status" value="1"/>
</dbReference>
<dbReference type="OrthoDB" id="9810761at2"/>
<keyword evidence="4" id="KW-1185">Reference proteome</keyword>
<name>A0A5S4GWC9_9ACTN</name>
<feature type="domain" description="Bacterial type II secretion system protein E" evidence="2">
    <location>
        <begin position="222"/>
        <end position="395"/>
    </location>
</feature>
<organism evidence="3 4">
    <name type="scientific">Actinomadura geliboluensis</name>
    <dbReference type="NCBI Taxonomy" id="882440"/>
    <lineage>
        <taxon>Bacteria</taxon>
        <taxon>Bacillati</taxon>
        <taxon>Actinomycetota</taxon>
        <taxon>Actinomycetes</taxon>
        <taxon>Streptosporangiales</taxon>
        <taxon>Thermomonosporaceae</taxon>
        <taxon>Actinomadura</taxon>
    </lineage>
</organism>
<dbReference type="Gene3D" id="3.40.50.300">
    <property type="entry name" value="P-loop containing nucleotide triphosphate hydrolases"/>
    <property type="match status" value="1"/>
</dbReference>
<sequence>MPRSAPPRDHRVIVDGHRRRARRGSCRCRCSGRPVSASGWAFARPQGVRYAGPTPAGTASPDEADDANVWTAVREVSAQLVDVLTDGIDRIRARQLIDAQVQAWAHGLLTSGRVMSAEALREIARLVFDRRFGLGPLQPYLDRSDVENIVVNGCRQTWISYTDGTKRPGPPVAETDDDLIEWVQLLARRGNTGREFSHASPLLDAALSDGVRLAVVGWVSRRPHLAIRVHRLVDVTLRQLTEIGTLTEPLEAFLKAAIRARRNVIVCGEVNTGKTTLVRALANEIPPEERVITLESDFELFLDDPRLAHRHHDVVAMEARQANAEGAGEVRLQDLVPACLRLNPDRVIVGEARHGELAPMLEVMYSGARGSMCTLHVHRPEHVFSRVVQLGRRADLGLGADDVHLMFGLAEPVIVYLERDQASNERFVSQVMEIGPPADAVEPTRNLIFTPGPDGRATPAGGHISAALFDELVAQGLDPEMLKAGPDVGGWL</sequence>
<evidence type="ECO:0000313" key="4">
    <source>
        <dbReference type="Proteomes" id="UP000305238"/>
    </source>
</evidence>
<dbReference type="PANTHER" id="PTHR30486:SF6">
    <property type="entry name" value="TYPE IV PILUS RETRACTATION ATPASE PILT"/>
    <property type="match status" value="1"/>
</dbReference>
<dbReference type="SUPFAM" id="SSF52540">
    <property type="entry name" value="P-loop containing nucleoside triphosphate hydrolases"/>
    <property type="match status" value="1"/>
</dbReference>
<evidence type="ECO:0000256" key="1">
    <source>
        <dbReference type="ARBA" id="ARBA00006611"/>
    </source>
</evidence>
<protein>
    <submittedName>
        <fullName evidence="3">CpaF family protein</fullName>
    </submittedName>
</protein>